<comment type="caution">
    <text evidence="1">The sequence shown here is derived from an EMBL/GenBank/DDBJ whole genome shotgun (WGS) entry which is preliminary data.</text>
</comment>
<gene>
    <name evidence="1" type="ORF">SPARVUS_LOCUS12538210</name>
</gene>
<protein>
    <submittedName>
        <fullName evidence="1">Uncharacterized protein</fullName>
    </submittedName>
</protein>
<proteinExistence type="predicted"/>
<evidence type="ECO:0000313" key="2">
    <source>
        <dbReference type="Proteomes" id="UP001162483"/>
    </source>
</evidence>
<sequence>MLVILTVKPKGVDPLHCVKKGHLILFSLPLLLFRCPPDKTD</sequence>
<evidence type="ECO:0000313" key="1">
    <source>
        <dbReference type="EMBL" id="CAI9599060.1"/>
    </source>
</evidence>
<keyword evidence="2" id="KW-1185">Reference proteome</keyword>
<dbReference type="Proteomes" id="UP001162483">
    <property type="component" value="Unassembled WGS sequence"/>
</dbReference>
<name>A0ABN9FPR0_9NEOB</name>
<accession>A0ABN9FPR0</accession>
<organism evidence="1 2">
    <name type="scientific">Staurois parvus</name>
    <dbReference type="NCBI Taxonomy" id="386267"/>
    <lineage>
        <taxon>Eukaryota</taxon>
        <taxon>Metazoa</taxon>
        <taxon>Chordata</taxon>
        <taxon>Craniata</taxon>
        <taxon>Vertebrata</taxon>
        <taxon>Euteleostomi</taxon>
        <taxon>Amphibia</taxon>
        <taxon>Batrachia</taxon>
        <taxon>Anura</taxon>
        <taxon>Neobatrachia</taxon>
        <taxon>Ranoidea</taxon>
        <taxon>Ranidae</taxon>
        <taxon>Staurois</taxon>
    </lineage>
</organism>
<reference evidence="1" key="1">
    <citation type="submission" date="2023-05" db="EMBL/GenBank/DDBJ databases">
        <authorList>
            <person name="Stuckert A."/>
        </authorList>
    </citation>
    <scope>NUCLEOTIDE SEQUENCE</scope>
</reference>
<dbReference type="EMBL" id="CATNWA010017243">
    <property type="protein sequence ID" value="CAI9599060.1"/>
    <property type="molecule type" value="Genomic_DNA"/>
</dbReference>